<evidence type="ECO:0008006" key="5">
    <source>
        <dbReference type="Google" id="ProtNLM"/>
    </source>
</evidence>
<name>A0A397UIF1_9GLOM</name>
<gene>
    <name evidence="3" type="ORF">C2G38_2210017</name>
</gene>
<dbReference type="InterPro" id="IPR051481">
    <property type="entry name" value="BTB-POZ/Galectin-3-binding"/>
</dbReference>
<dbReference type="InterPro" id="IPR011333">
    <property type="entry name" value="SKP1/BTB/POZ_sf"/>
</dbReference>
<organism evidence="3 4">
    <name type="scientific">Gigaspora rosea</name>
    <dbReference type="NCBI Taxonomy" id="44941"/>
    <lineage>
        <taxon>Eukaryota</taxon>
        <taxon>Fungi</taxon>
        <taxon>Fungi incertae sedis</taxon>
        <taxon>Mucoromycota</taxon>
        <taxon>Glomeromycotina</taxon>
        <taxon>Glomeromycetes</taxon>
        <taxon>Diversisporales</taxon>
        <taxon>Gigasporaceae</taxon>
        <taxon>Gigaspora</taxon>
    </lineage>
</organism>
<dbReference type="SMART" id="SM00225">
    <property type="entry name" value="BTB"/>
    <property type="match status" value="1"/>
</dbReference>
<proteinExistence type="predicted"/>
<feature type="domain" description="BTB" evidence="1">
    <location>
        <begin position="23"/>
        <end position="97"/>
    </location>
</feature>
<accession>A0A397UIF1</accession>
<protein>
    <recommendedName>
        <fullName evidence="5">BTB domain-containing protein</fullName>
    </recommendedName>
</protein>
<evidence type="ECO:0000259" key="1">
    <source>
        <dbReference type="PROSITE" id="PS50097"/>
    </source>
</evidence>
<dbReference type="PROSITE" id="PS51886">
    <property type="entry name" value="TLDC"/>
    <property type="match status" value="1"/>
</dbReference>
<dbReference type="AlphaFoldDB" id="A0A397UIF1"/>
<evidence type="ECO:0000313" key="4">
    <source>
        <dbReference type="Proteomes" id="UP000266673"/>
    </source>
</evidence>
<evidence type="ECO:0000313" key="3">
    <source>
        <dbReference type="EMBL" id="RIB09008.1"/>
    </source>
</evidence>
<dbReference type="InterPro" id="IPR011705">
    <property type="entry name" value="BACK"/>
</dbReference>
<feature type="domain" description="TLDc" evidence="2">
    <location>
        <begin position="303"/>
        <end position="447"/>
    </location>
</feature>
<dbReference type="EMBL" id="QKWP01001427">
    <property type="protein sequence ID" value="RIB09008.1"/>
    <property type="molecule type" value="Genomic_DNA"/>
</dbReference>
<dbReference type="Pfam" id="PF07707">
    <property type="entry name" value="BACK"/>
    <property type="match status" value="1"/>
</dbReference>
<dbReference type="Gene3D" id="3.30.710.10">
    <property type="entry name" value="Potassium Channel Kv1.1, Chain A"/>
    <property type="match status" value="1"/>
</dbReference>
<dbReference type="PANTHER" id="PTHR24410:SF23">
    <property type="entry name" value="BTB DOMAIN-CONTAINING PROTEIN-RELATED"/>
    <property type="match status" value="1"/>
</dbReference>
<comment type="caution">
    <text evidence="3">The sequence shown here is derived from an EMBL/GenBank/DDBJ whole genome shotgun (WGS) entry which is preliminary data.</text>
</comment>
<dbReference type="InterPro" id="IPR006571">
    <property type="entry name" value="TLDc_dom"/>
</dbReference>
<reference evidence="3 4" key="1">
    <citation type="submission" date="2018-06" db="EMBL/GenBank/DDBJ databases">
        <title>Comparative genomics reveals the genomic features of Rhizophagus irregularis, R. cerebriforme, R. diaphanum and Gigaspora rosea, and their symbiotic lifestyle signature.</title>
        <authorList>
            <person name="Morin E."/>
            <person name="San Clemente H."/>
            <person name="Chen E.C.H."/>
            <person name="De La Providencia I."/>
            <person name="Hainaut M."/>
            <person name="Kuo A."/>
            <person name="Kohler A."/>
            <person name="Murat C."/>
            <person name="Tang N."/>
            <person name="Roy S."/>
            <person name="Loubradou J."/>
            <person name="Henrissat B."/>
            <person name="Grigoriev I.V."/>
            <person name="Corradi N."/>
            <person name="Roux C."/>
            <person name="Martin F.M."/>
        </authorList>
    </citation>
    <scope>NUCLEOTIDE SEQUENCE [LARGE SCALE GENOMIC DNA]</scope>
    <source>
        <strain evidence="3 4">DAOM 194757</strain>
    </source>
</reference>
<dbReference type="SUPFAM" id="SSF54695">
    <property type="entry name" value="POZ domain"/>
    <property type="match status" value="1"/>
</dbReference>
<dbReference type="Pfam" id="PF07534">
    <property type="entry name" value="TLD"/>
    <property type="match status" value="1"/>
</dbReference>
<dbReference type="Proteomes" id="UP000266673">
    <property type="component" value="Unassembled WGS sequence"/>
</dbReference>
<dbReference type="PANTHER" id="PTHR24410">
    <property type="entry name" value="HL07962P-RELATED"/>
    <property type="match status" value="1"/>
</dbReference>
<dbReference type="InterPro" id="IPR000210">
    <property type="entry name" value="BTB/POZ_dom"/>
</dbReference>
<dbReference type="Gene3D" id="1.25.40.420">
    <property type="match status" value="1"/>
</dbReference>
<dbReference type="PROSITE" id="PS50097">
    <property type="entry name" value="BTB"/>
    <property type="match status" value="1"/>
</dbReference>
<dbReference type="Pfam" id="PF00651">
    <property type="entry name" value="BTB"/>
    <property type="match status" value="1"/>
</dbReference>
<keyword evidence="4" id="KW-1185">Reference proteome</keyword>
<dbReference type="OrthoDB" id="299389at2759"/>
<evidence type="ECO:0000259" key="2">
    <source>
        <dbReference type="PROSITE" id="PS51886"/>
    </source>
</evidence>
<sequence>MVKTFPGDIAKDFEKLYETKEGYDTIIIAGEEPNVEEIYAHSLILRTRSSYFRSALSDKWVKRTNDGYLVLKKPNISAINIKIILKFLYCEMVDLDIEEDETILDLLAAADELLIPRLIDYIQEYLIQYSCDFIHQVPIKMLHLISHHEKFSELKETCLETICEDPNLLFDSDEFLSLEEDALKLILECNNLEMKECVIWKHLVRWGNAQRKTLENNMMDEDSKDEDIKNKGIDILEKILHELIKLIRFHQMDRKEFMDEVWPFRDLLPDKLIENILRYYMEGADKLYNIFPIRWGNFEIDSVLINKKIALLFTKWINNESIDDNNSKEFQYSFNLLFRSSLDGFLSRVFHHKCDNKGATIVVAKIQNSDNLVGGYNPLDWEGDDEWKSTANSFLFLLDPNNIKGATISRVILDKIDYAIGCDSAHGPTFGEGPDLHVSNNNIWKFKSKSYPKIGISGLHAISDYEIFQDNAENSSYKGQLIALGTSLYIQKILMKIIKSLCL</sequence>